<dbReference type="InterPro" id="IPR058647">
    <property type="entry name" value="BSH_CzcB-like"/>
</dbReference>
<evidence type="ECO:0000256" key="2">
    <source>
        <dbReference type="SAM" id="SignalP"/>
    </source>
</evidence>
<sequence length="326" mass="34167">MRIFSFSVISLCMLSSAFADALPSRVLAPQAVALGIHAEATVEAVQQATVAAQVTGRIVDVRVDAGAAVKKGDVLMRIDAREAAEAAQAAQSQLAVAQAQFERNRQLRQQNFISQAGLDKAKADYDAAKAGAAQASVGLGHASVASPIGGLIARRHAEAGEMASPGRALVTVYDPASLRVTASIPQYQLGEMRRAKTARVEFPELGRSADATSVTLLPTADASTHVSQVRVGLPANLEGVVPGMFARVTFITGQAEKLTVPAAAIAHRGEVTAVYVETEQGLQLRQLRLGENFAGEYEVLAGIVAGERVVLDPVRAAIRLKSAANR</sequence>
<evidence type="ECO:0000256" key="1">
    <source>
        <dbReference type="ARBA" id="ARBA00009477"/>
    </source>
</evidence>
<comment type="similarity">
    <text evidence="1">Belongs to the membrane fusion protein (MFP) (TC 8.A.1) family.</text>
</comment>
<dbReference type="Gene3D" id="2.40.420.20">
    <property type="match status" value="1"/>
</dbReference>
<evidence type="ECO:0000313" key="6">
    <source>
        <dbReference type="EMBL" id="MBK8525274.1"/>
    </source>
</evidence>
<feature type="chain" id="PRO_5039087548" evidence="2">
    <location>
        <begin position="22"/>
        <end position="326"/>
    </location>
</feature>
<evidence type="ECO:0000313" key="7">
    <source>
        <dbReference type="Proteomes" id="UP000886689"/>
    </source>
</evidence>
<dbReference type="Pfam" id="PF25973">
    <property type="entry name" value="BSH_CzcB"/>
    <property type="match status" value="1"/>
</dbReference>
<keyword evidence="2" id="KW-0732">Signal</keyword>
<evidence type="ECO:0000259" key="4">
    <source>
        <dbReference type="Pfam" id="PF25973"/>
    </source>
</evidence>
<dbReference type="Gene3D" id="1.10.287.470">
    <property type="entry name" value="Helix hairpin bin"/>
    <property type="match status" value="1"/>
</dbReference>
<feature type="signal peptide" evidence="2">
    <location>
        <begin position="1"/>
        <end position="21"/>
    </location>
</feature>
<gene>
    <name evidence="6" type="ORF">IPL58_15300</name>
</gene>
<evidence type="ECO:0000259" key="5">
    <source>
        <dbReference type="Pfam" id="PF25975"/>
    </source>
</evidence>
<reference evidence="6" key="1">
    <citation type="submission" date="2020-10" db="EMBL/GenBank/DDBJ databases">
        <title>Connecting structure to function with the recovery of over 1000 high-quality activated sludge metagenome-assembled genomes encoding full-length rRNA genes using long-read sequencing.</title>
        <authorList>
            <person name="Singleton C.M."/>
            <person name="Petriglieri F."/>
            <person name="Kristensen J.M."/>
            <person name="Kirkegaard R.H."/>
            <person name="Michaelsen T.Y."/>
            <person name="Andersen M.H."/>
            <person name="Karst S.M."/>
            <person name="Dueholm M.S."/>
            <person name="Nielsen P.H."/>
            <person name="Albertsen M."/>
        </authorList>
    </citation>
    <scope>NUCLEOTIDE SEQUENCE</scope>
    <source>
        <strain evidence="6">Hirt_18-Q3-R61-65_BATAC.395</strain>
    </source>
</reference>
<dbReference type="Proteomes" id="UP000886689">
    <property type="component" value="Unassembled WGS sequence"/>
</dbReference>
<dbReference type="InterPro" id="IPR058792">
    <property type="entry name" value="Beta-barrel_RND_2"/>
</dbReference>
<dbReference type="Pfam" id="PF25975">
    <property type="entry name" value="CzcB_C"/>
    <property type="match status" value="1"/>
</dbReference>
<organism evidence="6 7">
    <name type="scientific">Candidatus Proximibacter danicus</name>
    <dbReference type="NCBI Taxonomy" id="2954365"/>
    <lineage>
        <taxon>Bacteria</taxon>
        <taxon>Pseudomonadati</taxon>
        <taxon>Pseudomonadota</taxon>
        <taxon>Betaproteobacteria</taxon>
        <taxon>Candidatus Proximibacter</taxon>
    </lineage>
</organism>
<proteinExistence type="inferred from homology"/>
<feature type="domain" description="CzcB-like C-terminal circularly permuted SH3-like" evidence="5">
    <location>
        <begin position="258"/>
        <end position="310"/>
    </location>
</feature>
<dbReference type="AlphaFoldDB" id="A0A9D7K2K2"/>
<dbReference type="NCBIfam" id="TIGR01730">
    <property type="entry name" value="RND_mfp"/>
    <property type="match status" value="1"/>
</dbReference>
<dbReference type="PANTHER" id="PTHR30469:SF38">
    <property type="entry name" value="HLYD FAMILY SECRETION PROTEIN"/>
    <property type="match status" value="1"/>
</dbReference>
<feature type="domain" description="CusB-like beta-barrel" evidence="3">
    <location>
        <begin position="180"/>
        <end position="251"/>
    </location>
</feature>
<dbReference type="InterPro" id="IPR006143">
    <property type="entry name" value="RND_pump_MFP"/>
</dbReference>
<dbReference type="Gene3D" id="2.40.30.170">
    <property type="match status" value="1"/>
</dbReference>
<dbReference type="PANTHER" id="PTHR30469">
    <property type="entry name" value="MULTIDRUG RESISTANCE PROTEIN MDTA"/>
    <property type="match status" value="1"/>
</dbReference>
<comment type="caution">
    <text evidence="6">The sequence shown here is derived from an EMBL/GenBank/DDBJ whole genome shotgun (WGS) entry which is preliminary data.</text>
</comment>
<dbReference type="Pfam" id="PF25954">
    <property type="entry name" value="Beta-barrel_RND_2"/>
    <property type="match status" value="1"/>
</dbReference>
<dbReference type="SUPFAM" id="SSF111369">
    <property type="entry name" value="HlyD-like secretion proteins"/>
    <property type="match status" value="1"/>
</dbReference>
<dbReference type="GO" id="GO:0015562">
    <property type="term" value="F:efflux transmembrane transporter activity"/>
    <property type="evidence" value="ECO:0007669"/>
    <property type="project" value="TreeGrafter"/>
</dbReference>
<dbReference type="EMBL" id="JADJUC010000028">
    <property type="protein sequence ID" value="MBK8525274.1"/>
    <property type="molecule type" value="Genomic_DNA"/>
</dbReference>
<dbReference type="GO" id="GO:1990281">
    <property type="term" value="C:efflux pump complex"/>
    <property type="evidence" value="ECO:0007669"/>
    <property type="project" value="TreeGrafter"/>
</dbReference>
<dbReference type="InterPro" id="IPR058649">
    <property type="entry name" value="CzcB_C"/>
</dbReference>
<feature type="domain" description="CzcB-like barrel-sandwich hybrid" evidence="4">
    <location>
        <begin position="47"/>
        <end position="174"/>
    </location>
</feature>
<protein>
    <submittedName>
        <fullName evidence="6">Efflux RND transporter periplasmic adaptor subunit</fullName>
    </submittedName>
</protein>
<evidence type="ECO:0000259" key="3">
    <source>
        <dbReference type="Pfam" id="PF25954"/>
    </source>
</evidence>
<accession>A0A9D7K2K2</accession>
<dbReference type="Gene3D" id="2.40.50.100">
    <property type="match status" value="1"/>
</dbReference>
<name>A0A9D7K2K2_9PROT</name>